<dbReference type="Proteomes" id="UP000046393">
    <property type="component" value="Unplaced"/>
</dbReference>
<name>A0A0N5A7M8_9BILA</name>
<evidence type="ECO:0000256" key="2">
    <source>
        <dbReference type="ARBA" id="ARBA00010058"/>
    </source>
</evidence>
<dbReference type="PANTHER" id="PTHR11604">
    <property type="entry name" value="PROFILIN"/>
    <property type="match status" value="1"/>
</dbReference>
<keyword evidence="5 8" id="KW-0009">Actin-binding</keyword>
<dbReference type="Pfam" id="PF00235">
    <property type="entry name" value="Profilin"/>
    <property type="match status" value="1"/>
</dbReference>
<dbReference type="GO" id="GO:0005938">
    <property type="term" value="C:cell cortex"/>
    <property type="evidence" value="ECO:0007669"/>
    <property type="project" value="TreeGrafter"/>
</dbReference>
<evidence type="ECO:0000256" key="8">
    <source>
        <dbReference type="RuleBase" id="RU003909"/>
    </source>
</evidence>
<dbReference type="InterPro" id="IPR005455">
    <property type="entry name" value="PFN_euk"/>
</dbReference>
<reference evidence="10" key="1">
    <citation type="submission" date="2017-02" db="UniProtKB">
        <authorList>
            <consortium name="WormBaseParasite"/>
        </authorList>
    </citation>
    <scope>IDENTIFICATION</scope>
</reference>
<dbReference type="Gene3D" id="3.30.450.30">
    <property type="entry name" value="Dynein light chain 2a, cytoplasmic"/>
    <property type="match status" value="1"/>
</dbReference>
<dbReference type="AlphaFoldDB" id="A0A0N5A7M8"/>
<comment type="subcellular location">
    <subcellularLocation>
        <location evidence="1">Cytoplasm</location>
        <location evidence="1">Cytoskeleton</location>
    </subcellularLocation>
</comment>
<dbReference type="PRINTS" id="PR00392">
    <property type="entry name" value="PROFILIN"/>
</dbReference>
<proteinExistence type="inferred from homology"/>
<comment type="subunit">
    <text evidence="3 7">Occurs in many kinds of cells as a complex with monomeric actin in a 1:1 ratio.</text>
</comment>
<comment type="similarity">
    <text evidence="2 8">Belongs to the profilin family.</text>
</comment>
<organism evidence="9 10">
    <name type="scientific">Syphacia muris</name>
    <dbReference type="NCBI Taxonomy" id="451379"/>
    <lineage>
        <taxon>Eukaryota</taxon>
        <taxon>Metazoa</taxon>
        <taxon>Ecdysozoa</taxon>
        <taxon>Nematoda</taxon>
        <taxon>Chromadorea</taxon>
        <taxon>Rhabditida</taxon>
        <taxon>Spirurina</taxon>
        <taxon>Oxyuridomorpha</taxon>
        <taxon>Oxyuroidea</taxon>
        <taxon>Oxyuridae</taxon>
        <taxon>Syphacia</taxon>
    </lineage>
</organism>
<dbReference type="InterPro" id="IPR036140">
    <property type="entry name" value="PFN_sf"/>
</dbReference>
<dbReference type="SUPFAM" id="SSF55770">
    <property type="entry name" value="Profilin (actin-binding protein)"/>
    <property type="match status" value="1"/>
</dbReference>
<dbReference type="InterPro" id="IPR048278">
    <property type="entry name" value="PFN"/>
</dbReference>
<dbReference type="SMART" id="SM00392">
    <property type="entry name" value="PROF"/>
    <property type="match status" value="1"/>
</dbReference>
<evidence type="ECO:0000256" key="6">
    <source>
        <dbReference type="ARBA" id="ARBA00023212"/>
    </source>
</evidence>
<dbReference type="FunFam" id="3.30.450.30:FF:000030">
    <property type="entry name" value="Profilin"/>
    <property type="match status" value="1"/>
</dbReference>
<evidence type="ECO:0000256" key="7">
    <source>
        <dbReference type="RuleBase" id="RU003908"/>
    </source>
</evidence>
<sequence length="126" mass="13677">MSWNDIIDQYLIKTGAVSKAAICGFDGSIWGKSDNFKLEESEAAAASQCFKSKDFVLGTGVVLEGVKYYVLQADDERVIGRKGSSGFFIYTSNRAVIISVYEDGLLPGTCSKATGALADYFKTINY</sequence>
<evidence type="ECO:0000256" key="3">
    <source>
        <dbReference type="ARBA" id="ARBA00011583"/>
    </source>
</evidence>
<dbReference type="GO" id="GO:0003785">
    <property type="term" value="F:actin monomer binding"/>
    <property type="evidence" value="ECO:0007669"/>
    <property type="project" value="TreeGrafter"/>
</dbReference>
<evidence type="ECO:0000256" key="1">
    <source>
        <dbReference type="ARBA" id="ARBA00004245"/>
    </source>
</evidence>
<accession>A0A0N5A7M8</accession>
<evidence type="ECO:0000256" key="4">
    <source>
        <dbReference type="ARBA" id="ARBA00022490"/>
    </source>
</evidence>
<dbReference type="WBParaSite" id="SMUV_0000003401-mRNA-1">
    <property type="protein sequence ID" value="SMUV_0000003401-mRNA-1"/>
    <property type="gene ID" value="SMUV_0000003401"/>
</dbReference>
<dbReference type="STRING" id="451379.A0A0N5A7M8"/>
<comment type="function">
    <text evidence="7">Binds to actin and affects the structure of the cytoskeleton. At high concentrations, profilin prevents the polymerization of actin, whereas it enhances it at low concentrations.</text>
</comment>
<keyword evidence="6 7" id="KW-0206">Cytoskeleton</keyword>
<dbReference type="PROSITE" id="PS00414">
    <property type="entry name" value="PROFILIN"/>
    <property type="match status" value="1"/>
</dbReference>
<keyword evidence="9" id="KW-1185">Reference proteome</keyword>
<evidence type="ECO:0000313" key="9">
    <source>
        <dbReference type="Proteomes" id="UP000046393"/>
    </source>
</evidence>
<protein>
    <recommendedName>
        <fullName evidence="8">Profilin</fullName>
    </recommendedName>
</protein>
<keyword evidence="4" id="KW-0963">Cytoplasm</keyword>
<evidence type="ECO:0000256" key="5">
    <source>
        <dbReference type="ARBA" id="ARBA00023203"/>
    </source>
</evidence>
<dbReference type="PRINTS" id="PR01640">
    <property type="entry name" value="PROFILINPLNT"/>
</dbReference>
<dbReference type="GO" id="GO:0005856">
    <property type="term" value="C:cytoskeleton"/>
    <property type="evidence" value="ECO:0007669"/>
    <property type="project" value="UniProtKB-SubCell"/>
</dbReference>
<dbReference type="PANTHER" id="PTHR11604:SF0">
    <property type="entry name" value="PROFILIN"/>
    <property type="match status" value="1"/>
</dbReference>
<dbReference type="InterPro" id="IPR027310">
    <property type="entry name" value="Profilin_CS"/>
</dbReference>
<evidence type="ECO:0000313" key="10">
    <source>
        <dbReference type="WBParaSite" id="SMUV_0000003401-mRNA-1"/>
    </source>
</evidence>
<dbReference type="CDD" id="cd00148">
    <property type="entry name" value="PROF"/>
    <property type="match status" value="1"/>
</dbReference>